<dbReference type="InterPro" id="IPR011990">
    <property type="entry name" value="TPR-like_helical_dom_sf"/>
</dbReference>
<dbReference type="PROSITE" id="PS51257">
    <property type="entry name" value="PROKAR_LIPOPROTEIN"/>
    <property type="match status" value="1"/>
</dbReference>
<accession>A0A430R8J6</accession>
<dbReference type="SUPFAM" id="SSF48452">
    <property type="entry name" value="TPR-like"/>
    <property type="match status" value="1"/>
</dbReference>
<evidence type="ECO:0008006" key="3">
    <source>
        <dbReference type="Google" id="ProtNLM"/>
    </source>
</evidence>
<proteinExistence type="predicted"/>
<comment type="caution">
    <text evidence="1">The sequence shown here is derived from an EMBL/GenBank/DDBJ whole genome shotgun (WGS) entry which is preliminary data.</text>
</comment>
<dbReference type="Gene3D" id="1.25.40.10">
    <property type="entry name" value="Tetratricopeptide repeat domain"/>
    <property type="match status" value="1"/>
</dbReference>
<gene>
    <name evidence="1" type="ORF">CSW47_08260</name>
</gene>
<reference evidence="1 2" key="1">
    <citation type="journal article" date="2019" name="Extremophiles">
        <title>Biogeography of thermophiles and predominance of Thermus scotoductus in domestic water heaters.</title>
        <authorList>
            <person name="Wilpiszeski R.L."/>
            <person name="Zhang Z."/>
            <person name="House C.H."/>
        </authorList>
    </citation>
    <scope>NUCLEOTIDE SEQUENCE [LARGE SCALE GENOMIC DNA]</scope>
    <source>
        <strain evidence="1 2">34_S34</strain>
    </source>
</reference>
<name>A0A430R8J6_THESC</name>
<evidence type="ECO:0000313" key="1">
    <source>
        <dbReference type="EMBL" id="RTH03678.1"/>
    </source>
</evidence>
<dbReference type="Proteomes" id="UP000286734">
    <property type="component" value="Unassembled WGS sequence"/>
</dbReference>
<dbReference type="AlphaFoldDB" id="A0A430R8J6"/>
<dbReference type="EMBL" id="PELP01000222">
    <property type="protein sequence ID" value="RTH03678.1"/>
    <property type="molecule type" value="Genomic_DNA"/>
</dbReference>
<protein>
    <recommendedName>
        <fullName evidence="3">Lipoprotein</fullName>
    </recommendedName>
</protein>
<organism evidence="1 2">
    <name type="scientific">Thermus scotoductus</name>
    <dbReference type="NCBI Taxonomy" id="37636"/>
    <lineage>
        <taxon>Bacteria</taxon>
        <taxon>Thermotogati</taxon>
        <taxon>Deinococcota</taxon>
        <taxon>Deinococci</taxon>
        <taxon>Thermales</taxon>
        <taxon>Thermaceae</taxon>
        <taxon>Thermus</taxon>
    </lineage>
</organism>
<evidence type="ECO:0000313" key="2">
    <source>
        <dbReference type="Proteomes" id="UP000286734"/>
    </source>
</evidence>
<sequence length="269" mass="29886">MFGSRWVLFLALLLASCAPTVGGFLGEVDLLGVLPGSGTYRGPEPLPQVAESSLEHPDYRVRDEAFALLSSQKRSADASGRGAGPEFMYLYGVYHAASGDYGQAAFYFNSGLRRLAPYAFDRQGRDIWLYGYRRTEAYLQVEPVKAVRDARILMRFAAPPVQGRMPQKLLALELLVKAQVRTGDYGGALDTAQEYFKAWEELKGMLPYVQGFYSFYRVVLERAKALEGLGRLDEARSVYRAILNSPPKVPVESAVLKEAENRLKALGLE</sequence>